<evidence type="ECO:0000313" key="3">
    <source>
        <dbReference type="Proteomes" id="UP000198287"/>
    </source>
</evidence>
<dbReference type="Proteomes" id="UP000198287">
    <property type="component" value="Unassembled WGS sequence"/>
</dbReference>
<feature type="region of interest" description="Disordered" evidence="1">
    <location>
        <begin position="1155"/>
        <end position="1240"/>
    </location>
</feature>
<feature type="compositionally biased region" description="Polar residues" evidence="1">
    <location>
        <begin position="1253"/>
        <end position="1269"/>
    </location>
</feature>
<comment type="caution">
    <text evidence="2">The sequence shown here is derived from an EMBL/GenBank/DDBJ whole genome shotgun (WGS) entry which is preliminary data.</text>
</comment>
<feature type="compositionally biased region" description="Polar residues" evidence="1">
    <location>
        <begin position="1502"/>
        <end position="1518"/>
    </location>
</feature>
<keyword evidence="3" id="KW-1185">Reference proteome</keyword>
<feature type="compositionally biased region" description="Polar residues" evidence="1">
    <location>
        <begin position="1619"/>
        <end position="1646"/>
    </location>
</feature>
<feature type="compositionally biased region" description="Acidic residues" evidence="1">
    <location>
        <begin position="883"/>
        <end position="902"/>
    </location>
</feature>
<protein>
    <submittedName>
        <fullName evidence="2">Poly(A) RNA polymerase, mitochondrial</fullName>
    </submittedName>
</protein>
<dbReference type="OrthoDB" id="419694at2759"/>
<feature type="region of interest" description="Disordered" evidence="1">
    <location>
        <begin position="1468"/>
        <end position="1596"/>
    </location>
</feature>
<gene>
    <name evidence="2" type="ORF">Fcan01_05379</name>
</gene>
<accession>A0A226EMP8</accession>
<proteinExistence type="predicted"/>
<dbReference type="Gene3D" id="1.10.1410.10">
    <property type="match status" value="1"/>
</dbReference>
<organism evidence="2 3">
    <name type="scientific">Folsomia candida</name>
    <name type="common">Springtail</name>
    <dbReference type="NCBI Taxonomy" id="158441"/>
    <lineage>
        <taxon>Eukaryota</taxon>
        <taxon>Metazoa</taxon>
        <taxon>Ecdysozoa</taxon>
        <taxon>Arthropoda</taxon>
        <taxon>Hexapoda</taxon>
        <taxon>Collembola</taxon>
        <taxon>Entomobryomorpha</taxon>
        <taxon>Isotomoidea</taxon>
        <taxon>Isotomidae</taxon>
        <taxon>Proisotominae</taxon>
        <taxon>Folsomia</taxon>
    </lineage>
</organism>
<feature type="region of interest" description="Disordered" evidence="1">
    <location>
        <begin position="1253"/>
        <end position="1311"/>
    </location>
</feature>
<sequence length="1792" mass="201009">MYTCTFCVAAKAGTSAALTFPSDTTWLEHLISPEHGDVQRTQGAKKSMAQWDDNRTVVATGTLGLKARSLINYFIGFGDLQNFYYVHKEDGKSQYCKVLMVEEKSAKIIHKAGNHTIGNITFQTRIQNKPAAKAPPLPPPPPQSKLDMHPFLSATEIASTSTTSDSVPTSIASTISSSKSTRVSARFRKLYATSEGGFFKEAGYRCQICELDVGRGEEQWVQHLISEKHQDVHRQNQHLRKVLWDLDKKLMITQTKGLKSVHILRYVTAHGGPVIDFSYLAKSKNDGDINVCYTLFATKAAAEKLVMPAGTHCIGPQRKNVLMSLIDDKTKLKWRKWKDKLLNSTEECDLNTEDDDGDNSEEIIAESENKANDNGETETFPKEEEEMNIQIVSVTTLVPIKITEEKSSIASSGENHFSSFKGLSLEAQLEQCRTTFGWSPTFSNEAIQFVNQTVGKLNLKQKKIPFGDLTTGLGLQKLSALQLLVDVQELLESNPNSADSMISSIIKSSTQALSSLKEKHTTEHPILKVSTADSTEICINSVIAGKATNLKLRFSNSLPSHECNLFKLYCNLDPRILPMSFVIALWATSNNFLQDFKQSYPNQVIILLIMGFLQKKKVLPTVQKLQEIVSDSESQKFVNGNNVTFCTDVDTIKKLHPNPLEDILKDDTIRAMSVIGLVKDWFQLFANADLKENTICTRFGYLIPKKDFQPHSVGNLPGDLCRVYRFGMSNDRSSNMASAIESVSTKKFICSQTPLCIQHPFDLTLNCSRGVTPGEVTKFQNGCKEAVTILSNLLTSDQPDLTEFLIKTIPLNGPTTSVIPGEVCIDSPTFKIPKKSNAVVPSAISNVTGNNQSSARNCDVVVTASSSKTSPAQLKSRPGASDFFDDVGNNEDQSNDADMISEDDESNDSIFIKDCTVFLNSPLFNYWARTFSGTRDMQYQKLQLLILQHLLEFNQKFWTNCLGLVNMPKIGQKFWAEEYSKVIHDGKIRSNQTVLQKVMAISDSEKEIDLSFRVKSDGRTIHKLFLDEYSQSLRPKIWASGKSLTDFSLLLYEEVPEARLQEIKTTSFIACNKLQPEICYDCRLLGEISKSFSKTTPLATLTMTSVSPGINVERVDVIKSVYRKLAMSYINKMVKRWLYESKDFDQQKADNFIKSRNEKWNQKANKKRKREAKLQANKKEDRSVAPKNPSQIPIHNPRANSNNSKNHNNTDRIATAQGQSFHPRLVRTPTSNNVRSGLPPHLMSLTVRPTTNMAKPQQSYHQQGQTTWASGGGSGVGNHPQFSQQHPSSYARQPNISYGSPATALGPTFNYEPPYQERIVRNPEPQGMRTFNPPSVAHHHYNEQPNHPRIATHLLPNPQFSSFNQISIGGNTQSIPLQNTESLLPHGINATRIGIDPRNQQVNDSYHQQIDSSNRNRVYQNIAQNIQYTYRQQQLHQGYPNDDPYNDQQDKYNPTHLRQNQRQIYDQQPLPPLINDNPRFDAFNNQDHDLSRFPNPTFDYKASNNSLNPNNRFFSSDSRSYDQEEPRHQSNLAPRSSALFESSYSRPNQFNKNNGSHNVRQVTLSPRRIDNQRSMRVDEDNSPAFTTTNGGAPRNTRYFNCNSNDNSNLSSFEFPSCGNAASTTSSLRRHGSSSNAQQISYGSRPSQPMKRGFISGGYLSTQSNEMDNTDDDDLQIIYDLNPKGNSSPPPPPPPLKKYKIGPAFPVPSRPDIDGRERSTSPMSSMHRKSSVNSPRNERRGGQVQESFSSRVQRNQREISPIESVFVTPNSFQGFGINPCAGDSAHFYGGRRF</sequence>
<name>A0A226EMP8_FOLCA</name>
<dbReference type="SUPFAM" id="SSF81631">
    <property type="entry name" value="PAP/OAS1 substrate-binding domain"/>
    <property type="match status" value="1"/>
</dbReference>
<feature type="compositionally biased region" description="Basic and acidic residues" evidence="1">
    <location>
        <begin position="1519"/>
        <end position="1528"/>
    </location>
</feature>
<evidence type="ECO:0000313" key="2">
    <source>
        <dbReference type="EMBL" id="OXA58902.1"/>
    </source>
</evidence>
<reference evidence="2 3" key="1">
    <citation type="submission" date="2015-12" db="EMBL/GenBank/DDBJ databases">
        <title>The genome of Folsomia candida.</title>
        <authorList>
            <person name="Faddeeva A."/>
            <person name="Derks M.F."/>
            <person name="Anvar Y."/>
            <person name="Smit S."/>
            <person name="Van Straalen N."/>
            <person name="Roelofs D."/>
        </authorList>
    </citation>
    <scope>NUCLEOTIDE SEQUENCE [LARGE SCALE GENOMIC DNA]</scope>
    <source>
        <strain evidence="2 3">VU population</strain>
        <tissue evidence="2">Whole body</tissue>
    </source>
</reference>
<feature type="compositionally biased region" description="Polar residues" evidence="1">
    <location>
        <begin position="1529"/>
        <end position="1564"/>
    </location>
</feature>
<feature type="compositionally biased region" description="Polar residues" evidence="1">
    <location>
        <begin position="1743"/>
        <end position="1752"/>
    </location>
</feature>
<feature type="region of interest" description="Disordered" evidence="1">
    <location>
        <begin position="1618"/>
        <end position="1755"/>
    </location>
</feature>
<dbReference type="EMBL" id="LNIX01000002">
    <property type="protein sequence ID" value="OXA58902.1"/>
    <property type="molecule type" value="Genomic_DNA"/>
</dbReference>
<evidence type="ECO:0000256" key="1">
    <source>
        <dbReference type="SAM" id="MobiDB-lite"/>
    </source>
</evidence>
<feature type="compositionally biased region" description="Polar residues" evidence="1">
    <location>
        <begin position="1280"/>
        <end position="1300"/>
    </location>
</feature>
<feature type="region of interest" description="Disordered" evidence="1">
    <location>
        <begin position="869"/>
        <end position="902"/>
    </location>
</feature>
<feature type="compositionally biased region" description="Basic and acidic residues" evidence="1">
    <location>
        <begin position="1567"/>
        <end position="1579"/>
    </location>
</feature>